<dbReference type="AlphaFoldDB" id="A0AAW0QKP9"/>
<sequence length="175" mass="19389">MPSASNARGVYGWPEDGVEHNDGRMHLTYQRLDFSVKILECLAHPWRDSGPKDVVPSGMPFEAGLVLGPSRNEILETNCPRGGLHVALPTDRVEGDSGSRGIVQSGKRGYAVDLGRHLGEGRVVDMDRRVPLDERLSCRQMHIAKARLGVGQEQDGIVESICIVRMNWFVVRQYA</sequence>
<dbReference type="EMBL" id="JAQQWP010000009">
    <property type="protein sequence ID" value="KAK8101798.1"/>
    <property type="molecule type" value="Genomic_DNA"/>
</dbReference>
<reference evidence="1 2" key="1">
    <citation type="submission" date="2023-01" db="EMBL/GenBank/DDBJ databases">
        <title>Analysis of 21 Apiospora genomes using comparative genomics revels a genus with tremendous synthesis potential of carbohydrate active enzymes and secondary metabolites.</title>
        <authorList>
            <person name="Sorensen T."/>
        </authorList>
    </citation>
    <scope>NUCLEOTIDE SEQUENCE [LARGE SCALE GENOMIC DNA]</scope>
    <source>
        <strain evidence="1 2">CBS 117206</strain>
    </source>
</reference>
<comment type="caution">
    <text evidence="1">The sequence shown here is derived from an EMBL/GenBank/DDBJ whole genome shotgun (WGS) entry which is preliminary data.</text>
</comment>
<dbReference type="Proteomes" id="UP001392437">
    <property type="component" value="Unassembled WGS sequence"/>
</dbReference>
<keyword evidence="2" id="KW-1185">Reference proteome</keyword>
<proteinExistence type="predicted"/>
<evidence type="ECO:0000313" key="1">
    <source>
        <dbReference type="EMBL" id="KAK8101798.1"/>
    </source>
</evidence>
<gene>
    <name evidence="1" type="ORF">PG999_012172</name>
</gene>
<accession>A0AAW0QKP9</accession>
<evidence type="ECO:0000313" key="2">
    <source>
        <dbReference type="Proteomes" id="UP001392437"/>
    </source>
</evidence>
<organism evidence="1 2">
    <name type="scientific">Apiospora kogelbergensis</name>
    <dbReference type="NCBI Taxonomy" id="1337665"/>
    <lineage>
        <taxon>Eukaryota</taxon>
        <taxon>Fungi</taxon>
        <taxon>Dikarya</taxon>
        <taxon>Ascomycota</taxon>
        <taxon>Pezizomycotina</taxon>
        <taxon>Sordariomycetes</taxon>
        <taxon>Xylariomycetidae</taxon>
        <taxon>Amphisphaeriales</taxon>
        <taxon>Apiosporaceae</taxon>
        <taxon>Apiospora</taxon>
    </lineage>
</organism>
<name>A0AAW0QKP9_9PEZI</name>
<protein>
    <submittedName>
        <fullName evidence="1">Uncharacterized protein</fullName>
    </submittedName>
</protein>